<feature type="compositionally biased region" description="Basic and acidic residues" evidence="2">
    <location>
        <begin position="203"/>
        <end position="213"/>
    </location>
</feature>
<feature type="compositionally biased region" description="Basic and acidic residues" evidence="2">
    <location>
        <begin position="755"/>
        <end position="764"/>
    </location>
</feature>
<feature type="coiled-coil region" evidence="1">
    <location>
        <begin position="853"/>
        <end position="905"/>
    </location>
</feature>
<feature type="region of interest" description="Disordered" evidence="2">
    <location>
        <begin position="446"/>
        <end position="567"/>
    </location>
</feature>
<keyword evidence="1" id="KW-0175">Coiled coil</keyword>
<feature type="region of interest" description="Disordered" evidence="2">
    <location>
        <begin position="1192"/>
        <end position="1234"/>
    </location>
</feature>
<feature type="region of interest" description="Disordered" evidence="2">
    <location>
        <begin position="197"/>
        <end position="216"/>
    </location>
</feature>
<dbReference type="EMBL" id="CAJNJA010080796">
    <property type="protein sequence ID" value="CAE7928450.1"/>
    <property type="molecule type" value="Genomic_DNA"/>
</dbReference>
<feature type="coiled-coil region" evidence="1">
    <location>
        <begin position="231"/>
        <end position="265"/>
    </location>
</feature>
<feature type="region of interest" description="Disordered" evidence="2">
    <location>
        <begin position="794"/>
        <end position="832"/>
    </location>
</feature>
<feature type="compositionally biased region" description="Basic and acidic residues" evidence="2">
    <location>
        <begin position="669"/>
        <end position="718"/>
    </location>
</feature>
<evidence type="ECO:0000313" key="4">
    <source>
        <dbReference type="Proteomes" id="UP000601435"/>
    </source>
</evidence>
<accession>A0A813C1C9</accession>
<feature type="compositionally biased region" description="Polar residues" evidence="2">
    <location>
        <begin position="812"/>
        <end position="832"/>
    </location>
</feature>
<comment type="caution">
    <text evidence="3">The sequence shown here is derived from an EMBL/GenBank/DDBJ whole genome shotgun (WGS) entry which is preliminary data.</text>
</comment>
<evidence type="ECO:0000313" key="3">
    <source>
        <dbReference type="EMBL" id="CAE7928450.1"/>
    </source>
</evidence>
<dbReference type="OrthoDB" id="10566061at2759"/>
<protein>
    <submittedName>
        <fullName evidence="3">Ube2j2 protein</fullName>
    </submittedName>
</protein>
<feature type="coiled-coil region" evidence="1">
    <location>
        <begin position="292"/>
        <end position="375"/>
    </location>
</feature>
<feature type="region of interest" description="Disordered" evidence="2">
    <location>
        <begin position="669"/>
        <end position="764"/>
    </location>
</feature>
<dbReference type="AlphaFoldDB" id="A0A813C1C9"/>
<keyword evidence="4" id="KW-1185">Reference proteome</keyword>
<feature type="compositionally biased region" description="Basic and acidic residues" evidence="2">
    <location>
        <begin position="726"/>
        <end position="738"/>
    </location>
</feature>
<gene>
    <name evidence="3" type="primary">ube2j2</name>
    <name evidence="3" type="ORF">SNEC2469_LOCUS32206</name>
</gene>
<dbReference type="Proteomes" id="UP000601435">
    <property type="component" value="Unassembled WGS sequence"/>
</dbReference>
<proteinExistence type="predicted"/>
<reference evidence="3" key="1">
    <citation type="submission" date="2021-02" db="EMBL/GenBank/DDBJ databases">
        <authorList>
            <person name="Dougan E. K."/>
            <person name="Rhodes N."/>
            <person name="Thang M."/>
            <person name="Chan C."/>
        </authorList>
    </citation>
    <scope>NUCLEOTIDE SEQUENCE</scope>
</reference>
<sequence>MTASASVIRCSYTQALERELRSSSRTLRTLDDSCAGLEQKLADQTKNAVEVLAGRLKAESQTTLLCLPMPHGLAWRQCLVFEKASRTERASNCCCRGGVKQRSDAQLLRLQGRALQGFRAAKQRAIGLEHVGDMLFLYRMKILQVHLFMSWRLHCKAENFSKAWQTHKTELRERRQEVIRQALETDEAQDAIEDIDATSDGHSPADKQAHGQEDTQDQLAQLRALQAAAAQDATARAVRRAEDEATRARREAQEAAERLRLAQLEAREWLAALDAARLELAKAQSGNETGLAHEAVEEAAEYLQEVEAAKLRADAEMAQLQKAAAEAASRAAEAEEVLEKAQSAATAQLRAVEARKAAEEKVASKARAAVEAEKKAKQRAQAMAKKEAKVCDINHRHSALPAAEAAAAAGGDVQAQDPVGATKSVREAPTAVLAEPFVSEQAEAIGREPEAVQESPPKDDGQKEEAPRQKEARQKQEKEEVQQRAEAEKAEAEEERRKQEEARREEERLLEEEKRQHVEDMRRKQEEELRQAEERRRFEEVMEENRRRLREEELERDRQKADQLADRMSAERQQELLSMRVNLWQEETHAAASERQRLEAKRKHEAEVRRMKEEALAKAERAADSIAEKMYRQHCELLLQEVLSCWFKDYKEAMAEKKEEATKKAYQEEKKRLQKEREAQAAEAESKRVEAERKALAEQQKLKEQAEAAEAARRHQEAELQALEQRTAEMMEKQKQQEESQLANADSWLNVTQDEDMKREAIKERELAAQREDLERQRRELQLQRDALEREALERQQAALQRRAGEEDFLPTAQQSQPEEARSVQQQTEQVLPSQHLDIQRGAMEREVFQRQQQIAAAEREALVEQIKAARQQQALEMEMLKEKVSEAEDARKNQQAELERLKEEVTRGSVYQEILQHFKLTPAVHVQETPQVHVAKAAPVVEVGVTQTAEISSRSISVEAVPEIPKLSRPRRPDPHSMELGLQQARMLERMLLKVVVQGWQAAVFERWRLPQEIRVRQVPWQTLPEEPLVPRPRGPNFAMHAELAAQGLSKWSEPISEGPLSTADLYEANARAHATFARWAVNASQRQMAKVFEQRQEEASTAEDEAAERAVQRASESIEQAVQQDILLEELRGGTAWPPPLLPPRPVLPGDDGWQDLQGAAGRLFASASAATDMQEEQVLFVQSDGVSTSFHAHAPEGSRLRESDDANGAGSQKIIIPEFRQAVQAAPSDNG</sequence>
<evidence type="ECO:0000256" key="2">
    <source>
        <dbReference type="SAM" id="MobiDB-lite"/>
    </source>
</evidence>
<organism evidence="3 4">
    <name type="scientific">Symbiodinium necroappetens</name>
    <dbReference type="NCBI Taxonomy" id="1628268"/>
    <lineage>
        <taxon>Eukaryota</taxon>
        <taxon>Sar</taxon>
        <taxon>Alveolata</taxon>
        <taxon>Dinophyceae</taxon>
        <taxon>Suessiales</taxon>
        <taxon>Symbiodiniaceae</taxon>
        <taxon>Symbiodinium</taxon>
    </lineage>
</organism>
<evidence type="ECO:0000256" key="1">
    <source>
        <dbReference type="SAM" id="Coils"/>
    </source>
</evidence>
<name>A0A813C1C9_9DINO</name>
<feature type="compositionally biased region" description="Polar residues" evidence="2">
    <location>
        <begin position="742"/>
        <end position="752"/>
    </location>
</feature>
<feature type="non-terminal residue" evidence="3">
    <location>
        <position position="1"/>
    </location>
</feature>
<feature type="compositionally biased region" description="Basic and acidic residues" evidence="2">
    <location>
        <begin position="1196"/>
        <end position="1207"/>
    </location>
</feature>